<keyword evidence="7" id="KW-1185">Reference proteome</keyword>
<reference evidence="6 7" key="1">
    <citation type="submission" date="2024-08" db="EMBL/GenBank/DDBJ databases">
        <title>Insights into the chromosomal genome structure of Flemingia macrophylla.</title>
        <authorList>
            <person name="Ding Y."/>
            <person name="Zhao Y."/>
            <person name="Bi W."/>
            <person name="Wu M."/>
            <person name="Zhao G."/>
            <person name="Gong Y."/>
            <person name="Li W."/>
            <person name="Zhang P."/>
        </authorList>
    </citation>
    <scope>NUCLEOTIDE SEQUENCE [LARGE SCALE GENOMIC DNA]</scope>
    <source>
        <strain evidence="6">DYQJB</strain>
        <tissue evidence="6">Leaf</tissue>
    </source>
</reference>
<evidence type="ECO:0000256" key="3">
    <source>
        <dbReference type="ARBA" id="ARBA00023163"/>
    </source>
</evidence>
<evidence type="ECO:0000256" key="1">
    <source>
        <dbReference type="ARBA" id="ARBA00023015"/>
    </source>
</evidence>
<dbReference type="SUPFAM" id="SSF101941">
    <property type="entry name" value="NAC domain"/>
    <property type="match status" value="1"/>
</dbReference>
<dbReference type="AlphaFoldDB" id="A0ABD1MY39"/>
<organism evidence="6 7">
    <name type="scientific">Flemingia macrophylla</name>
    <dbReference type="NCBI Taxonomy" id="520843"/>
    <lineage>
        <taxon>Eukaryota</taxon>
        <taxon>Viridiplantae</taxon>
        <taxon>Streptophyta</taxon>
        <taxon>Embryophyta</taxon>
        <taxon>Tracheophyta</taxon>
        <taxon>Spermatophyta</taxon>
        <taxon>Magnoliopsida</taxon>
        <taxon>eudicotyledons</taxon>
        <taxon>Gunneridae</taxon>
        <taxon>Pentapetalae</taxon>
        <taxon>rosids</taxon>
        <taxon>fabids</taxon>
        <taxon>Fabales</taxon>
        <taxon>Fabaceae</taxon>
        <taxon>Papilionoideae</taxon>
        <taxon>50 kb inversion clade</taxon>
        <taxon>NPAAA clade</taxon>
        <taxon>indigoferoid/millettioid clade</taxon>
        <taxon>Phaseoleae</taxon>
        <taxon>Flemingia</taxon>
    </lineage>
</organism>
<protein>
    <recommendedName>
        <fullName evidence="5">NAC domain-containing protein</fullName>
    </recommendedName>
</protein>
<evidence type="ECO:0000313" key="7">
    <source>
        <dbReference type="Proteomes" id="UP001603857"/>
    </source>
</evidence>
<dbReference type="Gene3D" id="2.170.150.80">
    <property type="entry name" value="NAC domain"/>
    <property type="match status" value="1"/>
</dbReference>
<dbReference type="PROSITE" id="PS51005">
    <property type="entry name" value="NAC"/>
    <property type="match status" value="1"/>
</dbReference>
<gene>
    <name evidence="6" type="ORF">Fmac_008691</name>
</gene>
<dbReference type="EMBL" id="JBGMDY010000003">
    <property type="protein sequence ID" value="KAL2340751.1"/>
    <property type="molecule type" value="Genomic_DNA"/>
</dbReference>
<keyword evidence="3" id="KW-0804">Transcription</keyword>
<dbReference type="GO" id="GO:0000976">
    <property type="term" value="F:transcription cis-regulatory region binding"/>
    <property type="evidence" value="ECO:0007669"/>
    <property type="project" value="UniProtKB-ARBA"/>
</dbReference>
<accession>A0ABD1MY39</accession>
<keyword evidence="4" id="KW-0539">Nucleus</keyword>
<dbReference type="FunFam" id="2.170.150.80:FF:000006">
    <property type="entry name" value="NAC domain-containing protein 100-like"/>
    <property type="match status" value="1"/>
</dbReference>
<dbReference type="PANTHER" id="PTHR31744">
    <property type="entry name" value="PROTEIN CUP-SHAPED COTYLEDON 2-RELATED"/>
    <property type="match status" value="1"/>
</dbReference>
<proteinExistence type="predicted"/>
<sequence length="355" mass="39785">MENVSALCKEEDKMDLPPGFRFHPTDEELISHYLYRKVTDTNFSARAIGEVDLNRSEPWDLPRKAKMGEKEWYFFCVRDRKYPTGLRTNRATEAGYWKATGKDKEIFRGKSLVGMKKTLVFYKGRAPKGEKTDWVMHEYRLEGKFSVHNLPKTAKNEWVICRVFQKSSGVKKSHISGIVMLDSFGNELGSSALPPLTDSSPSIGNTKALSVTESPYVPCFSNPIDVPRGIFDSFSNISINNNNNNTLYGISSNHSFYSTQGDHLQAPPTLPPGSSNHYLRAFIGNQGNGSNMRNGYEVADREMVSVSQETGVSTNVNAEISSVVPNLDMGKRHFENQHHPVASAAPMDLATLWNY</sequence>
<keyword evidence="1" id="KW-0805">Transcription regulation</keyword>
<name>A0ABD1MY39_9FABA</name>
<keyword evidence="2" id="KW-0238">DNA-binding</keyword>
<feature type="domain" description="NAC" evidence="5">
    <location>
        <begin position="16"/>
        <end position="166"/>
    </location>
</feature>
<dbReference type="Pfam" id="PF02365">
    <property type="entry name" value="NAM"/>
    <property type="match status" value="1"/>
</dbReference>
<evidence type="ECO:0000259" key="5">
    <source>
        <dbReference type="PROSITE" id="PS51005"/>
    </source>
</evidence>
<dbReference type="Proteomes" id="UP001603857">
    <property type="component" value="Unassembled WGS sequence"/>
</dbReference>
<evidence type="ECO:0000256" key="2">
    <source>
        <dbReference type="ARBA" id="ARBA00023125"/>
    </source>
</evidence>
<dbReference type="PANTHER" id="PTHR31744:SF104">
    <property type="entry name" value="NAC DOMAIN-CONTAINING PROTEIN 100"/>
    <property type="match status" value="1"/>
</dbReference>
<dbReference type="InterPro" id="IPR036093">
    <property type="entry name" value="NAC_dom_sf"/>
</dbReference>
<dbReference type="InterPro" id="IPR003441">
    <property type="entry name" value="NAC-dom"/>
</dbReference>
<evidence type="ECO:0000313" key="6">
    <source>
        <dbReference type="EMBL" id="KAL2340751.1"/>
    </source>
</evidence>
<evidence type="ECO:0000256" key="4">
    <source>
        <dbReference type="ARBA" id="ARBA00023242"/>
    </source>
</evidence>
<comment type="caution">
    <text evidence="6">The sequence shown here is derived from an EMBL/GenBank/DDBJ whole genome shotgun (WGS) entry which is preliminary data.</text>
</comment>